<feature type="signal peptide" evidence="2">
    <location>
        <begin position="1"/>
        <end position="24"/>
    </location>
</feature>
<dbReference type="PANTHER" id="PTHR30570:SF1">
    <property type="entry name" value="PHOSPHATE-BINDING PROTEIN PSTS"/>
    <property type="match status" value="1"/>
</dbReference>
<protein>
    <submittedName>
        <fullName evidence="4">Phosphate ABC transporter phosphate-binding protein</fullName>
    </submittedName>
</protein>
<proteinExistence type="predicted"/>
<gene>
    <name evidence="4" type="ORF">GEOBRER4_n2869</name>
</gene>
<dbReference type="Pfam" id="PF12849">
    <property type="entry name" value="PBP_like_2"/>
    <property type="match status" value="1"/>
</dbReference>
<keyword evidence="1 2" id="KW-0732">Signal</keyword>
<name>A0A6S6M8E4_9BACT</name>
<evidence type="ECO:0000256" key="1">
    <source>
        <dbReference type="ARBA" id="ARBA00022729"/>
    </source>
</evidence>
<organism evidence="4 5">
    <name type="scientific">Citrifermentans bremense</name>
    <dbReference type="NCBI Taxonomy" id="60035"/>
    <lineage>
        <taxon>Bacteria</taxon>
        <taxon>Pseudomonadati</taxon>
        <taxon>Thermodesulfobacteriota</taxon>
        <taxon>Desulfuromonadia</taxon>
        <taxon>Geobacterales</taxon>
        <taxon>Geobacteraceae</taxon>
        <taxon>Citrifermentans</taxon>
    </lineage>
</organism>
<keyword evidence="5" id="KW-1185">Reference proteome</keyword>
<reference evidence="4 5" key="1">
    <citation type="submission" date="2020-06" db="EMBL/GenBank/DDBJ databases">
        <title>Interaction of electrochemicaly active bacteria, Geobacter bremensis R4 on different carbon anode.</title>
        <authorList>
            <person name="Meng L."/>
            <person name="Yoshida N."/>
        </authorList>
    </citation>
    <scope>NUCLEOTIDE SEQUENCE [LARGE SCALE GENOMIC DNA]</scope>
    <source>
        <strain evidence="4 5">R4</strain>
    </source>
</reference>
<dbReference type="AlphaFoldDB" id="A0A6S6M8E4"/>
<dbReference type="PANTHER" id="PTHR30570">
    <property type="entry name" value="PERIPLASMIC PHOSPHATE BINDING COMPONENT OF PHOSPHATE ABC TRANSPORTER"/>
    <property type="match status" value="1"/>
</dbReference>
<dbReference type="KEGG" id="gbn:GEOBRER4_27540"/>
<evidence type="ECO:0000313" key="5">
    <source>
        <dbReference type="Proteomes" id="UP000515472"/>
    </source>
</evidence>
<dbReference type="RefSeq" id="WP_185242821.1">
    <property type="nucleotide sequence ID" value="NZ_AP023213.1"/>
</dbReference>
<accession>A0A6S6M8E4</accession>
<evidence type="ECO:0000313" key="4">
    <source>
        <dbReference type="EMBL" id="BCG48004.1"/>
    </source>
</evidence>
<evidence type="ECO:0000259" key="3">
    <source>
        <dbReference type="Pfam" id="PF12849"/>
    </source>
</evidence>
<feature type="chain" id="PRO_5028295336" evidence="2">
    <location>
        <begin position="25"/>
        <end position="253"/>
    </location>
</feature>
<dbReference type="InterPro" id="IPR024370">
    <property type="entry name" value="PBP_domain"/>
</dbReference>
<dbReference type="Proteomes" id="UP000515472">
    <property type="component" value="Chromosome"/>
</dbReference>
<dbReference type="SUPFAM" id="SSF53850">
    <property type="entry name" value="Periplasmic binding protein-like II"/>
    <property type="match status" value="1"/>
</dbReference>
<evidence type="ECO:0000256" key="2">
    <source>
        <dbReference type="SAM" id="SignalP"/>
    </source>
</evidence>
<dbReference type="EMBL" id="AP023213">
    <property type="protein sequence ID" value="BCG48004.1"/>
    <property type="molecule type" value="Genomic_DNA"/>
</dbReference>
<feature type="domain" description="PBP" evidence="3">
    <location>
        <begin position="28"/>
        <end position="201"/>
    </location>
</feature>
<dbReference type="Gene3D" id="3.40.190.10">
    <property type="entry name" value="Periplasmic binding protein-like II"/>
    <property type="match status" value="2"/>
</dbReference>
<dbReference type="InterPro" id="IPR050811">
    <property type="entry name" value="Phosphate_ABC_transporter"/>
</dbReference>
<sequence length="253" mass="26455">MKKAATTVRLLCGFLLLGTAAAYGEEIKVGGGGASISAIFTPVKAPYEKATGDTLFILQSSPKDGLVDLLKGKVDLATGAVPVDSMIAGAEKDGVKVDKGSLVVQQVGSNRTAVFVHPSNKVSALSKEQLKGLFTGKIVNWKEVGGDDKDVIVVWGKGTPGQNAQFLKEVLDGEPVTKDILDTTNYAKIKESVSATPEAIGIDPFGLADATVKVVESPVLTSPILAITQGKPSARVQKVLDYIKGDGSKYVKK</sequence>